<keyword evidence="2" id="KW-1185">Reference proteome</keyword>
<evidence type="ECO:0000313" key="1">
    <source>
        <dbReference type="EMBL" id="OXU18913.1"/>
    </source>
</evidence>
<accession>A0A232EKN3</accession>
<reference evidence="1 2" key="1">
    <citation type="journal article" date="2017" name="Curr. Biol.">
        <title>The Evolution of Venom by Co-option of Single-Copy Genes.</title>
        <authorList>
            <person name="Martinson E.O."/>
            <person name="Mrinalini"/>
            <person name="Kelkar Y.D."/>
            <person name="Chang C.H."/>
            <person name="Werren J.H."/>
        </authorList>
    </citation>
    <scope>NUCLEOTIDE SEQUENCE [LARGE SCALE GENOMIC DNA]</scope>
    <source>
        <strain evidence="1 2">Alberta</strain>
        <tissue evidence="1">Whole body</tissue>
    </source>
</reference>
<sequence length="68" mass="7441">MNRVDYFSRDGERAATFFIGGSNDNAYLSFIFEGDDASPRGFFPASIFSIRSRKQKCGGCAGGPSSFR</sequence>
<protein>
    <submittedName>
        <fullName evidence="1">Uncharacterized protein</fullName>
    </submittedName>
</protein>
<evidence type="ECO:0000313" key="2">
    <source>
        <dbReference type="Proteomes" id="UP000215335"/>
    </source>
</evidence>
<gene>
    <name evidence="1" type="ORF">TSAR_007527</name>
</gene>
<name>A0A232EKN3_9HYME</name>
<proteinExistence type="predicted"/>
<dbReference type="EMBL" id="NNAY01003744">
    <property type="protein sequence ID" value="OXU18913.1"/>
    <property type="molecule type" value="Genomic_DNA"/>
</dbReference>
<comment type="caution">
    <text evidence="1">The sequence shown here is derived from an EMBL/GenBank/DDBJ whole genome shotgun (WGS) entry which is preliminary data.</text>
</comment>
<dbReference type="AlphaFoldDB" id="A0A232EKN3"/>
<organism evidence="1 2">
    <name type="scientific">Trichomalopsis sarcophagae</name>
    <dbReference type="NCBI Taxonomy" id="543379"/>
    <lineage>
        <taxon>Eukaryota</taxon>
        <taxon>Metazoa</taxon>
        <taxon>Ecdysozoa</taxon>
        <taxon>Arthropoda</taxon>
        <taxon>Hexapoda</taxon>
        <taxon>Insecta</taxon>
        <taxon>Pterygota</taxon>
        <taxon>Neoptera</taxon>
        <taxon>Endopterygota</taxon>
        <taxon>Hymenoptera</taxon>
        <taxon>Apocrita</taxon>
        <taxon>Proctotrupomorpha</taxon>
        <taxon>Chalcidoidea</taxon>
        <taxon>Pteromalidae</taxon>
        <taxon>Pteromalinae</taxon>
        <taxon>Trichomalopsis</taxon>
    </lineage>
</organism>
<dbReference type="Proteomes" id="UP000215335">
    <property type="component" value="Unassembled WGS sequence"/>
</dbReference>